<evidence type="ECO:0000256" key="2">
    <source>
        <dbReference type="ARBA" id="ARBA00023043"/>
    </source>
</evidence>
<keyword evidence="1" id="KW-0677">Repeat</keyword>
<feature type="repeat" description="ANK" evidence="3">
    <location>
        <begin position="200"/>
        <end position="232"/>
    </location>
</feature>
<reference evidence="4" key="2">
    <citation type="submission" date="2023-06" db="EMBL/GenBank/DDBJ databases">
        <authorList>
            <consortium name="Lawrence Berkeley National Laboratory"/>
            <person name="Haridas S."/>
            <person name="Hensen N."/>
            <person name="Bonometti L."/>
            <person name="Westerberg I."/>
            <person name="Brannstrom I.O."/>
            <person name="Guillou S."/>
            <person name="Cros-Aarteil S."/>
            <person name="Calhoun S."/>
            <person name="Kuo A."/>
            <person name="Mondo S."/>
            <person name="Pangilinan J."/>
            <person name="Riley R."/>
            <person name="Labutti K."/>
            <person name="Andreopoulos B."/>
            <person name="Lipzen A."/>
            <person name="Chen C."/>
            <person name="Yanf M."/>
            <person name="Daum C."/>
            <person name="Ng V."/>
            <person name="Clum A."/>
            <person name="Steindorff A."/>
            <person name="Ohm R."/>
            <person name="Martin F."/>
            <person name="Silar P."/>
            <person name="Natvig D."/>
            <person name="Lalanne C."/>
            <person name="Gautier V."/>
            <person name="Ament-Velasquez S.L."/>
            <person name="Kruys A."/>
            <person name="Hutchinson M.I."/>
            <person name="Powell A.J."/>
            <person name="Barry K."/>
            <person name="Miller A.N."/>
            <person name="Grigoriev I.V."/>
            <person name="Debuchy R."/>
            <person name="Gladieux P."/>
            <person name="Thoren M.H."/>
            <person name="Johannesson H."/>
        </authorList>
    </citation>
    <scope>NUCLEOTIDE SEQUENCE</scope>
    <source>
        <strain evidence="4">CBS 168.71</strain>
    </source>
</reference>
<evidence type="ECO:0000313" key="4">
    <source>
        <dbReference type="EMBL" id="KAK3293095.1"/>
    </source>
</evidence>
<dbReference type="InterPro" id="IPR051165">
    <property type="entry name" value="Multifunctional_ANK_Repeat"/>
</dbReference>
<sequence>MIVLGSIPTPIYPSFEFRPAIDEIYPLLQALVPERYEGDLRDTLERILEPALSGTGALGLVLSLASFFVSNNALDDCGLLLQWISDHGHTRDLIWFLRRQTPTTRAFANALFGSATQLQNVQLANAILDYGGKLGHKLLYDAVSLGDIALTRRVLSNVRPNSGTESDWEGIFHLLVQTRQFGPAKFLLSRGVSVNANLPLTGSALYVAVKESNTQGIDFLVKAGADINLHCKTLDPPHTPLALALSREDKATVQLLLVPKTGLPSTIEERPILEWASLNGRGVVGLVQEILGLQEGFFSLEEAVDAASRGTSAFKRYVEQQAGGATTHQMEQALRESIKGGHLAATITLLKLGVDPNGRSLKTPLLVAALVDQKDKPIFAELLLDYSADVNRLSPEFVTKDSNVLNAFIASGAGMAERANVLDQAIECDDFEAAAKLIRSGVSLNTPAPRNGRTPLQSAAYWGRAKMVLYMLNKGVDINAARTEADGTRTALQAALEGRSPVEVGNLLLDHGADASAPPASVSGVTALEALFRNGSWSWRKGMTELCYRLLAAGATVHRPGGGPSDLLHRIIESKQHDMLRRFLGPPYNAVHRYYGPVKDFNLMDLYTPTQYAAVDGDLKAVEILLDHGADVNEAAAYGGRTALQGAAQRRPSPDRQNLCSLLLDRGADINAPPAAFRGITALQGAAISGGLLLAKELILRGADVNAPAAFCGRTALQGAAEHGRLDMVQLLLNAGATTHGDACTRAIELAEVEENFAIADFLRMRAAGDGTVAAEPMTVAEDLFQWESNNEEDFSSGRVGGVHVQAGDLTGEGMGGVEWDEGDAVEEELSANLPDDYWDWILGVGGGRIVDEFDI</sequence>
<dbReference type="RefSeq" id="XP_062656609.1">
    <property type="nucleotide sequence ID" value="XM_062799338.1"/>
</dbReference>
<dbReference type="PANTHER" id="PTHR24123">
    <property type="entry name" value="ANKYRIN REPEAT-CONTAINING"/>
    <property type="match status" value="1"/>
</dbReference>
<name>A0AAE0HAR8_9PEZI</name>
<dbReference type="PANTHER" id="PTHR24123:SF138">
    <property type="entry name" value="NACHT DOMAIN-CONTAINING PROTEIN"/>
    <property type="match status" value="1"/>
</dbReference>
<keyword evidence="2 3" id="KW-0040">ANK repeat</keyword>
<dbReference type="Proteomes" id="UP001278766">
    <property type="component" value="Unassembled WGS sequence"/>
</dbReference>
<dbReference type="SMART" id="SM00248">
    <property type="entry name" value="ANK"/>
    <property type="match status" value="12"/>
</dbReference>
<gene>
    <name evidence="4" type="ORF">B0H64DRAFT_205991</name>
</gene>
<evidence type="ECO:0000256" key="3">
    <source>
        <dbReference type="PROSITE-ProRule" id="PRU00023"/>
    </source>
</evidence>
<evidence type="ECO:0000313" key="5">
    <source>
        <dbReference type="Proteomes" id="UP001278766"/>
    </source>
</evidence>
<protein>
    <submittedName>
        <fullName evidence="4">Ankyrin repeat-containing domain protein</fullName>
    </submittedName>
</protein>
<dbReference type="Pfam" id="PF13637">
    <property type="entry name" value="Ank_4"/>
    <property type="match status" value="1"/>
</dbReference>
<dbReference type="Pfam" id="PF12796">
    <property type="entry name" value="Ank_2"/>
    <property type="match status" value="2"/>
</dbReference>
<dbReference type="PROSITE" id="PS50088">
    <property type="entry name" value="ANK_REPEAT"/>
    <property type="match status" value="6"/>
</dbReference>
<accession>A0AAE0HAR8</accession>
<dbReference type="EMBL" id="JAUEPN010000006">
    <property type="protein sequence ID" value="KAK3293095.1"/>
    <property type="molecule type" value="Genomic_DNA"/>
</dbReference>
<feature type="repeat" description="ANK" evidence="3">
    <location>
        <begin position="605"/>
        <end position="637"/>
    </location>
</feature>
<feature type="repeat" description="ANK" evidence="3">
    <location>
        <begin position="639"/>
        <end position="675"/>
    </location>
</feature>
<evidence type="ECO:0000256" key="1">
    <source>
        <dbReference type="ARBA" id="ARBA00022737"/>
    </source>
</evidence>
<proteinExistence type="predicted"/>
<keyword evidence="5" id="KW-1185">Reference proteome</keyword>
<dbReference type="SUPFAM" id="SSF48403">
    <property type="entry name" value="Ankyrin repeat"/>
    <property type="match status" value="3"/>
</dbReference>
<organism evidence="4 5">
    <name type="scientific">Chaetomium fimeti</name>
    <dbReference type="NCBI Taxonomy" id="1854472"/>
    <lineage>
        <taxon>Eukaryota</taxon>
        <taxon>Fungi</taxon>
        <taxon>Dikarya</taxon>
        <taxon>Ascomycota</taxon>
        <taxon>Pezizomycotina</taxon>
        <taxon>Sordariomycetes</taxon>
        <taxon>Sordariomycetidae</taxon>
        <taxon>Sordariales</taxon>
        <taxon>Chaetomiaceae</taxon>
        <taxon>Chaetomium</taxon>
    </lineage>
</organism>
<dbReference type="AlphaFoldDB" id="A0AAE0HAR8"/>
<dbReference type="InterPro" id="IPR036770">
    <property type="entry name" value="Ankyrin_rpt-contain_sf"/>
</dbReference>
<dbReference type="GeneID" id="87836286"/>
<dbReference type="PRINTS" id="PR01415">
    <property type="entry name" value="ANKYRIN"/>
</dbReference>
<feature type="repeat" description="ANK" evidence="3">
    <location>
        <begin position="678"/>
        <end position="710"/>
    </location>
</feature>
<comment type="caution">
    <text evidence="4">The sequence shown here is derived from an EMBL/GenBank/DDBJ whole genome shotgun (WGS) entry which is preliminary data.</text>
</comment>
<dbReference type="Gene3D" id="1.25.40.20">
    <property type="entry name" value="Ankyrin repeat-containing domain"/>
    <property type="match status" value="4"/>
</dbReference>
<feature type="repeat" description="ANK" evidence="3">
    <location>
        <begin position="451"/>
        <end position="483"/>
    </location>
</feature>
<dbReference type="PROSITE" id="PS50297">
    <property type="entry name" value="ANK_REP_REGION"/>
    <property type="match status" value="4"/>
</dbReference>
<dbReference type="InterPro" id="IPR002110">
    <property type="entry name" value="Ankyrin_rpt"/>
</dbReference>
<reference evidence="4" key="1">
    <citation type="journal article" date="2023" name="Mol. Phylogenet. Evol.">
        <title>Genome-scale phylogeny and comparative genomics of the fungal order Sordariales.</title>
        <authorList>
            <person name="Hensen N."/>
            <person name="Bonometti L."/>
            <person name="Westerberg I."/>
            <person name="Brannstrom I.O."/>
            <person name="Guillou S."/>
            <person name="Cros-Aarteil S."/>
            <person name="Calhoun S."/>
            <person name="Haridas S."/>
            <person name="Kuo A."/>
            <person name="Mondo S."/>
            <person name="Pangilinan J."/>
            <person name="Riley R."/>
            <person name="LaButti K."/>
            <person name="Andreopoulos B."/>
            <person name="Lipzen A."/>
            <person name="Chen C."/>
            <person name="Yan M."/>
            <person name="Daum C."/>
            <person name="Ng V."/>
            <person name="Clum A."/>
            <person name="Steindorff A."/>
            <person name="Ohm R.A."/>
            <person name="Martin F."/>
            <person name="Silar P."/>
            <person name="Natvig D.O."/>
            <person name="Lalanne C."/>
            <person name="Gautier V."/>
            <person name="Ament-Velasquez S.L."/>
            <person name="Kruys A."/>
            <person name="Hutchinson M.I."/>
            <person name="Powell A.J."/>
            <person name="Barry K."/>
            <person name="Miller A.N."/>
            <person name="Grigoriev I.V."/>
            <person name="Debuchy R."/>
            <person name="Gladieux P."/>
            <person name="Hiltunen Thoren M."/>
            <person name="Johannesson H."/>
        </authorList>
    </citation>
    <scope>NUCLEOTIDE SEQUENCE</scope>
    <source>
        <strain evidence="4">CBS 168.71</strain>
    </source>
</reference>
<feature type="repeat" description="ANK" evidence="3">
    <location>
        <begin position="712"/>
        <end position="737"/>
    </location>
</feature>